<dbReference type="EMBL" id="JAOVZW010000008">
    <property type="protein sequence ID" value="MCX8523613.1"/>
    <property type="molecule type" value="Genomic_DNA"/>
</dbReference>
<organism evidence="1 2">
    <name type="scientific">Chryseobacterium formosus</name>
    <dbReference type="NCBI Taxonomy" id="1537363"/>
    <lineage>
        <taxon>Bacteria</taxon>
        <taxon>Pseudomonadati</taxon>
        <taxon>Bacteroidota</taxon>
        <taxon>Flavobacteriia</taxon>
        <taxon>Flavobacteriales</taxon>
        <taxon>Weeksellaceae</taxon>
        <taxon>Chryseobacterium group</taxon>
        <taxon>Chryseobacterium</taxon>
    </lineage>
</organism>
<evidence type="ECO:0000313" key="1">
    <source>
        <dbReference type="EMBL" id="MCX8523613.1"/>
    </source>
</evidence>
<evidence type="ECO:0000313" key="2">
    <source>
        <dbReference type="Proteomes" id="UP001073122"/>
    </source>
</evidence>
<accession>A0ABT3XN99</accession>
<comment type="caution">
    <text evidence="1">The sequence shown here is derived from an EMBL/GenBank/DDBJ whole genome shotgun (WGS) entry which is preliminary data.</text>
</comment>
<dbReference type="RefSeq" id="WP_267264923.1">
    <property type="nucleotide sequence ID" value="NZ_JAOVZW010000008.1"/>
</dbReference>
<reference evidence="1" key="1">
    <citation type="submission" date="2022-10" db="EMBL/GenBank/DDBJ databases">
        <title>Chryseobacterium sp. nov., a novel bacterial species.</title>
        <authorList>
            <person name="Cao Y."/>
        </authorList>
    </citation>
    <scope>NUCLEOTIDE SEQUENCE</scope>
    <source>
        <strain evidence="1">CCTCC AB2015118</strain>
    </source>
</reference>
<dbReference type="Proteomes" id="UP001073122">
    <property type="component" value="Unassembled WGS sequence"/>
</dbReference>
<keyword evidence="2" id="KW-1185">Reference proteome</keyword>
<proteinExistence type="predicted"/>
<gene>
    <name evidence="1" type="ORF">OF897_06725</name>
</gene>
<name>A0ABT3XN99_9FLAO</name>
<sequence length="178" mass="20814">MKYLFFTFFCFSLCFSQSPKRVIKKIGNNPIIFIDSLNVHSSEMQKYDPKVISLFTVYKDKEATDLFGEDGRDGVIYIETKPFSEKRYQNYFKTKSAEFKKIIDTEPKEDIQYLLNGKVLSENYEGDLALINDKTFKSVKILNSEELLKQYKISGKKYGILIISDIPENLYKGKEKFK</sequence>
<protein>
    <submittedName>
        <fullName evidence="1">Uncharacterized protein</fullName>
    </submittedName>
</protein>